<name>A0ACB0ZKT0_MELEN</name>
<protein>
    <submittedName>
        <fullName evidence="1">Uncharacterized protein</fullName>
    </submittedName>
</protein>
<reference evidence="1" key="1">
    <citation type="submission" date="2023-11" db="EMBL/GenBank/DDBJ databases">
        <authorList>
            <person name="Poullet M."/>
        </authorList>
    </citation>
    <scope>NUCLEOTIDE SEQUENCE</scope>
    <source>
        <strain evidence="1">E1834</strain>
    </source>
</reference>
<gene>
    <name evidence="1" type="ORF">MENTE1834_LOCUS25929</name>
</gene>
<dbReference type="Proteomes" id="UP001497535">
    <property type="component" value="Unassembled WGS sequence"/>
</dbReference>
<comment type="caution">
    <text evidence="1">The sequence shown here is derived from an EMBL/GenBank/DDBJ whole genome shotgun (WGS) entry which is preliminary data.</text>
</comment>
<keyword evidence="2" id="KW-1185">Reference proteome</keyword>
<organism evidence="1 2">
    <name type="scientific">Meloidogyne enterolobii</name>
    <name type="common">Root-knot nematode worm</name>
    <name type="synonym">Meloidogyne mayaguensis</name>
    <dbReference type="NCBI Taxonomy" id="390850"/>
    <lineage>
        <taxon>Eukaryota</taxon>
        <taxon>Metazoa</taxon>
        <taxon>Ecdysozoa</taxon>
        <taxon>Nematoda</taxon>
        <taxon>Chromadorea</taxon>
        <taxon>Rhabditida</taxon>
        <taxon>Tylenchina</taxon>
        <taxon>Tylenchomorpha</taxon>
        <taxon>Tylenchoidea</taxon>
        <taxon>Meloidogynidae</taxon>
        <taxon>Meloidogyninae</taxon>
        <taxon>Meloidogyne</taxon>
    </lineage>
</organism>
<sequence>MDPLLLRCFCCDQRIIKSFYLFSCGHVMHLECIDENRKSCSCKLEKNIGNDGRDINKNYYENGESSDSSSDSTPPLERLRRRKVKEAAALASSIPTITNEERQSVSTVFRELEKAFPLCTSPRPTISCHLLKQSQNLAKHGSTSSFPPT</sequence>
<evidence type="ECO:0000313" key="2">
    <source>
        <dbReference type="Proteomes" id="UP001497535"/>
    </source>
</evidence>
<evidence type="ECO:0000313" key="1">
    <source>
        <dbReference type="EMBL" id="CAK5078856.1"/>
    </source>
</evidence>
<dbReference type="EMBL" id="CAVMJV010000036">
    <property type="protein sequence ID" value="CAK5078856.1"/>
    <property type="molecule type" value="Genomic_DNA"/>
</dbReference>
<proteinExistence type="predicted"/>
<accession>A0ACB0ZKT0</accession>